<evidence type="ECO:0000313" key="3">
    <source>
        <dbReference type="Proteomes" id="UP000000263"/>
    </source>
</evidence>
<dbReference type="STRING" id="383372.Rcas_2652"/>
<dbReference type="OrthoDB" id="24041at2"/>
<dbReference type="Pfam" id="PF14520">
    <property type="entry name" value="HHH_5"/>
    <property type="match status" value="1"/>
</dbReference>
<dbReference type="GO" id="GO:0000166">
    <property type="term" value="F:nucleotide binding"/>
    <property type="evidence" value="ECO:0007669"/>
    <property type="project" value="InterPro"/>
</dbReference>
<feature type="region of interest" description="Disordered" evidence="1">
    <location>
        <begin position="88"/>
        <end position="112"/>
    </location>
</feature>
<dbReference type="eggNOG" id="COG3743">
    <property type="taxonomic scope" value="Bacteria"/>
</dbReference>
<dbReference type="Proteomes" id="UP000000263">
    <property type="component" value="Chromosome"/>
</dbReference>
<gene>
    <name evidence="2" type="ordered locus">Rcas_2652</name>
</gene>
<dbReference type="RefSeq" id="WP_012121148.1">
    <property type="nucleotide sequence ID" value="NC_009767.1"/>
</dbReference>
<reference evidence="2 3" key="1">
    <citation type="submission" date="2007-08" db="EMBL/GenBank/DDBJ databases">
        <title>Complete sequence of Roseiflexus castenholzii DSM 13941.</title>
        <authorList>
            <consortium name="US DOE Joint Genome Institute"/>
            <person name="Copeland A."/>
            <person name="Lucas S."/>
            <person name="Lapidus A."/>
            <person name="Barry K."/>
            <person name="Glavina del Rio T."/>
            <person name="Dalin E."/>
            <person name="Tice H."/>
            <person name="Pitluck S."/>
            <person name="Thompson L.S."/>
            <person name="Brettin T."/>
            <person name="Bruce D."/>
            <person name="Detter J.C."/>
            <person name="Han C."/>
            <person name="Tapia R."/>
            <person name="Schmutz J."/>
            <person name="Larimer F."/>
            <person name="Land M."/>
            <person name="Hauser L."/>
            <person name="Kyrpides N."/>
            <person name="Mikhailova N."/>
            <person name="Bryant D.A."/>
            <person name="Hanada S."/>
            <person name="Tsukatani Y."/>
            <person name="Richardson P."/>
        </authorList>
    </citation>
    <scope>NUCLEOTIDE SEQUENCE [LARGE SCALE GENOMIC DNA]</scope>
    <source>
        <strain evidence="3">DSM 13941 / HLO8</strain>
    </source>
</reference>
<dbReference type="KEGG" id="rca:Rcas_2652"/>
<keyword evidence="3" id="KW-1185">Reference proteome</keyword>
<evidence type="ECO:0000256" key="1">
    <source>
        <dbReference type="SAM" id="MobiDB-lite"/>
    </source>
</evidence>
<sequence>MTVRERLPSDNETRSGDWNDDTQWHERAAFRIAVESREVSEGRLVWRTRAYHEERDQRRVWTGAPDEALIEWIHDQLRQSIGGAVPSPPRRFPASTASVAPSSDAPADDLQQIPGIGPAIARRLRTAGITTFAALAACSPSDLAAWTGRSAEQIVRMGWIERARDLTHPTPPLEATATEPSPVETAAAAPSTSGVQTRPPPATEPSSVETAATLPEAPPAAGDATDVQPVAETPITELAETTTGTSGGKAAPSAAEEIREVQNMIEEAPIIFAAVLLDEEGEVQDARLTTTGDQPPEWNDQQVARFFIETATPIPHAAVPVTLWLDHVQIDTVFAQPGKGAASRLHATAMLHLEWAGSEEIPRAFCHIFLLAYDLSAGETHILGTTRVEAAVGAADVPLTLDTDLPEVGRYQLLLAALMPEASALSVISGPRLRVTP</sequence>
<feature type="region of interest" description="Disordered" evidence="1">
    <location>
        <begin position="1"/>
        <end position="20"/>
    </location>
</feature>
<dbReference type="EMBL" id="CP000804">
    <property type="protein sequence ID" value="ABU58724.1"/>
    <property type="molecule type" value="Genomic_DNA"/>
</dbReference>
<accession>A7NMG2</accession>
<evidence type="ECO:0000313" key="2">
    <source>
        <dbReference type="EMBL" id="ABU58724.1"/>
    </source>
</evidence>
<feature type="compositionally biased region" description="Low complexity" evidence="1">
    <location>
        <begin position="93"/>
        <end position="109"/>
    </location>
</feature>
<proteinExistence type="predicted"/>
<dbReference type="HOGENOM" id="CLU_635970_0_0_0"/>
<dbReference type="Gene3D" id="1.10.150.20">
    <property type="entry name" value="5' to 3' exonuclease, C-terminal subdomain"/>
    <property type="match status" value="1"/>
</dbReference>
<protein>
    <submittedName>
        <fullName evidence="2">Uncharacterized protein</fullName>
    </submittedName>
</protein>
<dbReference type="InterPro" id="IPR010995">
    <property type="entry name" value="DNA_repair_Rad51/TF_NusA_a-hlx"/>
</dbReference>
<organism evidence="2 3">
    <name type="scientific">Roseiflexus castenholzii (strain DSM 13941 / HLO8)</name>
    <dbReference type="NCBI Taxonomy" id="383372"/>
    <lineage>
        <taxon>Bacteria</taxon>
        <taxon>Bacillati</taxon>
        <taxon>Chloroflexota</taxon>
        <taxon>Chloroflexia</taxon>
        <taxon>Chloroflexales</taxon>
        <taxon>Roseiflexineae</taxon>
        <taxon>Roseiflexaceae</taxon>
        <taxon>Roseiflexus</taxon>
    </lineage>
</organism>
<feature type="region of interest" description="Disordered" evidence="1">
    <location>
        <begin position="167"/>
        <end position="209"/>
    </location>
</feature>
<dbReference type="SUPFAM" id="SSF47794">
    <property type="entry name" value="Rad51 N-terminal domain-like"/>
    <property type="match status" value="1"/>
</dbReference>
<name>A7NMG2_ROSCS</name>
<dbReference type="AlphaFoldDB" id="A7NMG2"/>